<reference evidence="8" key="1">
    <citation type="journal article" date="2023" name="Int. J. Syst. Evol. Microbiol.">
        <title>Mesoterricola silvestris gen. nov., sp. nov., Mesoterricola sediminis sp. nov., Geothrix oryzae sp. nov., Geothrix edaphica sp. nov., Geothrix rubra sp. nov., and Geothrix limicola sp. nov., six novel members of Acidobacteriota isolated from soils.</title>
        <authorList>
            <person name="Itoh H."/>
            <person name="Sugisawa Y."/>
            <person name="Mise K."/>
            <person name="Xu Z."/>
            <person name="Kuniyasu M."/>
            <person name="Ushijima N."/>
            <person name="Kawano K."/>
            <person name="Kobayashi E."/>
            <person name="Shiratori Y."/>
            <person name="Masuda Y."/>
            <person name="Senoo K."/>
        </authorList>
    </citation>
    <scope>NUCLEOTIDE SEQUENCE</scope>
    <source>
        <strain evidence="8">W786</strain>
    </source>
</reference>
<feature type="transmembrane region" description="Helical" evidence="6">
    <location>
        <begin position="14"/>
        <end position="33"/>
    </location>
</feature>
<evidence type="ECO:0000256" key="5">
    <source>
        <dbReference type="ARBA" id="ARBA00022777"/>
    </source>
</evidence>
<evidence type="ECO:0000313" key="8">
    <source>
        <dbReference type="EMBL" id="BDU75974.1"/>
    </source>
</evidence>
<keyword evidence="6" id="KW-1133">Transmembrane helix</keyword>
<evidence type="ECO:0000256" key="1">
    <source>
        <dbReference type="ARBA" id="ARBA00000085"/>
    </source>
</evidence>
<dbReference type="SMART" id="SM00387">
    <property type="entry name" value="HATPase_c"/>
    <property type="match status" value="1"/>
</dbReference>
<dbReference type="EMBL" id="AP027081">
    <property type="protein sequence ID" value="BDU75974.1"/>
    <property type="molecule type" value="Genomic_DNA"/>
</dbReference>
<protein>
    <recommendedName>
        <fullName evidence="2">histidine kinase</fullName>
        <ecNumber evidence="2">2.7.13.3</ecNumber>
    </recommendedName>
</protein>
<dbReference type="InterPro" id="IPR036097">
    <property type="entry name" value="HisK_dim/P_sf"/>
</dbReference>
<dbReference type="PANTHER" id="PTHR43547">
    <property type="entry name" value="TWO-COMPONENT HISTIDINE KINASE"/>
    <property type="match status" value="1"/>
</dbReference>
<dbReference type="Gene3D" id="1.10.287.130">
    <property type="match status" value="1"/>
</dbReference>
<evidence type="ECO:0000259" key="7">
    <source>
        <dbReference type="PROSITE" id="PS50109"/>
    </source>
</evidence>
<keyword evidence="6" id="KW-0812">Transmembrane</keyword>
<dbReference type="Pfam" id="PF02518">
    <property type="entry name" value="HATPase_c"/>
    <property type="match status" value="1"/>
</dbReference>
<dbReference type="RefSeq" id="WP_243331559.1">
    <property type="nucleotide sequence ID" value="NZ_AP027081.1"/>
</dbReference>
<evidence type="ECO:0000256" key="2">
    <source>
        <dbReference type="ARBA" id="ARBA00012438"/>
    </source>
</evidence>
<dbReference type="SUPFAM" id="SSF55874">
    <property type="entry name" value="ATPase domain of HSP90 chaperone/DNA topoisomerase II/histidine kinase"/>
    <property type="match status" value="1"/>
</dbReference>
<evidence type="ECO:0000256" key="6">
    <source>
        <dbReference type="SAM" id="Phobius"/>
    </source>
</evidence>
<dbReference type="InterPro" id="IPR005467">
    <property type="entry name" value="His_kinase_dom"/>
</dbReference>
<name>A0AA48GTM0_9BACT</name>
<dbReference type="Pfam" id="PF00512">
    <property type="entry name" value="HisKA"/>
    <property type="match status" value="1"/>
</dbReference>
<dbReference type="Proteomes" id="UP001228113">
    <property type="component" value="Chromosome"/>
</dbReference>
<dbReference type="PANTHER" id="PTHR43547:SF2">
    <property type="entry name" value="HYBRID SIGNAL TRANSDUCTION HISTIDINE KINASE C"/>
    <property type="match status" value="1"/>
</dbReference>
<comment type="catalytic activity">
    <reaction evidence="1">
        <text>ATP + protein L-histidine = ADP + protein N-phospho-L-histidine.</text>
        <dbReference type="EC" id="2.7.13.3"/>
    </reaction>
</comment>
<keyword evidence="9" id="KW-1185">Reference proteome</keyword>
<accession>A0AA48GTM0</accession>
<organism evidence="8 9">
    <name type="scientific">Mesoterricola sediminis</name>
    <dbReference type="NCBI Taxonomy" id="2927980"/>
    <lineage>
        <taxon>Bacteria</taxon>
        <taxon>Pseudomonadati</taxon>
        <taxon>Acidobacteriota</taxon>
        <taxon>Holophagae</taxon>
        <taxon>Holophagales</taxon>
        <taxon>Holophagaceae</taxon>
        <taxon>Mesoterricola</taxon>
    </lineage>
</organism>
<evidence type="ECO:0000256" key="4">
    <source>
        <dbReference type="ARBA" id="ARBA00022679"/>
    </source>
</evidence>
<dbReference type="InterPro" id="IPR036890">
    <property type="entry name" value="HATPase_C_sf"/>
</dbReference>
<keyword evidence="5" id="KW-0418">Kinase</keyword>
<feature type="domain" description="Histidine kinase" evidence="7">
    <location>
        <begin position="185"/>
        <end position="402"/>
    </location>
</feature>
<feature type="transmembrane region" description="Helical" evidence="6">
    <location>
        <begin position="143"/>
        <end position="166"/>
    </location>
</feature>
<dbReference type="KEGG" id="msea:METESE_09320"/>
<proteinExistence type="predicted"/>
<dbReference type="InterPro" id="IPR003594">
    <property type="entry name" value="HATPase_dom"/>
</dbReference>
<dbReference type="CDD" id="cd00082">
    <property type="entry name" value="HisKA"/>
    <property type="match status" value="1"/>
</dbReference>
<dbReference type="InterPro" id="IPR004358">
    <property type="entry name" value="Sig_transdc_His_kin-like_C"/>
</dbReference>
<keyword evidence="3" id="KW-0597">Phosphoprotein</keyword>
<dbReference type="FunFam" id="3.30.565.10:FF:000006">
    <property type="entry name" value="Sensor histidine kinase WalK"/>
    <property type="match status" value="1"/>
</dbReference>
<sequence length="403" mass="45146">MKQAHLKAPATERLIFWSVAFILLSQMAWWISLQIRESRNLQNARIATMRAGRAEAWQMDSAEILRIVFQRDPASDRPGMVEAKLPEFPPLQIRKAAIEQRFPYVAVVPGPVEPDDPILLDQSAYLTLRTEILSAMERERTLALWRAAGEAAVMVLAVLLGLSYIYRKLNSEMELKLRQRNFIASVTHELKTPIASLRVWMETLFTRELGPDRKARVQQLMDGDLLRLTELVGNLLDVARADAGSLELKPERVELAPWLREVADGMDHRLGTGSLGLNLQLGIDIWADIDPRAMAQVVENLLSNAHKYAPEPRKTTVTLDSDGEMAIISVSDRGNGISPRELPRLFQRFYRVGDEMTRQVAGTGLGLFLSWEIVTLHKGTIKASSPGLGQGATFTVRIPLASR</sequence>
<dbReference type="GO" id="GO:0000155">
    <property type="term" value="F:phosphorelay sensor kinase activity"/>
    <property type="evidence" value="ECO:0007669"/>
    <property type="project" value="InterPro"/>
</dbReference>
<dbReference type="PROSITE" id="PS50109">
    <property type="entry name" value="HIS_KIN"/>
    <property type="match status" value="1"/>
</dbReference>
<keyword evidence="6" id="KW-0472">Membrane</keyword>
<dbReference type="PRINTS" id="PR00344">
    <property type="entry name" value="BCTRLSENSOR"/>
</dbReference>
<gene>
    <name evidence="8" type="ORF">METESE_09320</name>
</gene>
<dbReference type="AlphaFoldDB" id="A0AA48GTM0"/>
<keyword evidence="4" id="KW-0808">Transferase</keyword>
<dbReference type="EC" id="2.7.13.3" evidence="2"/>
<dbReference type="SMART" id="SM00388">
    <property type="entry name" value="HisKA"/>
    <property type="match status" value="1"/>
</dbReference>
<dbReference type="SUPFAM" id="SSF47384">
    <property type="entry name" value="Homodimeric domain of signal transducing histidine kinase"/>
    <property type="match status" value="1"/>
</dbReference>
<evidence type="ECO:0000256" key="3">
    <source>
        <dbReference type="ARBA" id="ARBA00022553"/>
    </source>
</evidence>
<dbReference type="InterPro" id="IPR003661">
    <property type="entry name" value="HisK_dim/P_dom"/>
</dbReference>
<dbReference type="Gene3D" id="3.30.565.10">
    <property type="entry name" value="Histidine kinase-like ATPase, C-terminal domain"/>
    <property type="match status" value="1"/>
</dbReference>
<evidence type="ECO:0000313" key="9">
    <source>
        <dbReference type="Proteomes" id="UP001228113"/>
    </source>
</evidence>